<dbReference type="EMBL" id="CADCTZ010001053">
    <property type="protein sequence ID" value="CAA9376969.1"/>
    <property type="molecule type" value="Genomic_DNA"/>
</dbReference>
<organism evidence="1">
    <name type="scientific">uncultured Microcoleus sp</name>
    <dbReference type="NCBI Taxonomy" id="259945"/>
    <lineage>
        <taxon>Bacteria</taxon>
        <taxon>Bacillati</taxon>
        <taxon>Cyanobacteriota</taxon>
        <taxon>Cyanophyceae</taxon>
        <taxon>Oscillatoriophycideae</taxon>
        <taxon>Oscillatoriales</taxon>
        <taxon>Microcoleaceae</taxon>
        <taxon>Microcoleus</taxon>
        <taxon>environmental samples</taxon>
    </lineage>
</organism>
<accession>A0A6J4N470</accession>
<proteinExistence type="predicted"/>
<name>A0A6J4N470_9CYAN</name>
<protein>
    <submittedName>
        <fullName evidence="1">Uncharacterized protein</fullName>
    </submittedName>
</protein>
<dbReference type="AlphaFoldDB" id="A0A6J4N470"/>
<reference evidence="1" key="1">
    <citation type="submission" date="2020-02" db="EMBL/GenBank/DDBJ databases">
        <authorList>
            <person name="Meier V. D."/>
        </authorList>
    </citation>
    <scope>NUCLEOTIDE SEQUENCE</scope>
    <source>
        <strain evidence="1">AVDCRST_MAG84</strain>
    </source>
</reference>
<gene>
    <name evidence="1" type="ORF">AVDCRST_MAG84-4798</name>
</gene>
<sequence>MKNPSHKNLYPPNFSGFIVTFWATYRKHKKVKLTNFFNRFILSTKQFILGG</sequence>
<evidence type="ECO:0000313" key="1">
    <source>
        <dbReference type="EMBL" id="CAA9376969.1"/>
    </source>
</evidence>